<name>A0A8J3T7G4_9ACTN</name>
<evidence type="ECO:0000313" key="5">
    <source>
        <dbReference type="Proteomes" id="UP000634476"/>
    </source>
</evidence>
<dbReference type="GO" id="GO:0008270">
    <property type="term" value="F:zinc ion binding"/>
    <property type="evidence" value="ECO:0007669"/>
    <property type="project" value="UniProtKB-KW"/>
</dbReference>
<dbReference type="InterPro" id="IPR007527">
    <property type="entry name" value="Znf_SWIM"/>
</dbReference>
<dbReference type="Proteomes" id="UP000634476">
    <property type="component" value="Unassembled WGS sequence"/>
</dbReference>
<dbReference type="RefSeq" id="WP_203876663.1">
    <property type="nucleotide sequence ID" value="NZ_BOOK01000031.1"/>
</dbReference>
<evidence type="ECO:0000313" key="4">
    <source>
        <dbReference type="EMBL" id="GII02329.1"/>
    </source>
</evidence>
<evidence type="ECO:0000259" key="3">
    <source>
        <dbReference type="PROSITE" id="PS50966"/>
    </source>
</evidence>
<keyword evidence="5" id="KW-1185">Reference proteome</keyword>
<keyword evidence="1" id="KW-0479">Metal-binding</keyword>
<evidence type="ECO:0000256" key="1">
    <source>
        <dbReference type="PROSITE-ProRule" id="PRU00325"/>
    </source>
</evidence>
<dbReference type="PROSITE" id="PS50966">
    <property type="entry name" value="ZF_SWIM"/>
    <property type="match status" value="1"/>
</dbReference>
<gene>
    <name evidence="4" type="ORF">Pta02_43370</name>
</gene>
<keyword evidence="1" id="KW-0863">Zinc-finger</keyword>
<reference evidence="4" key="1">
    <citation type="submission" date="2021-01" db="EMBL/GenBank/DDBJ databases">
        <title>Whole genome shotgun sequence of Planobispora takensis NBRC 109077.</title>
        <authorList>
            <person name="Komaki H."/>
            <person name="Tamura T."/>
        </authorList>
    </citation>
    <scope>NUCLEOTIDE SEQUENCE</scope>
    <source>
        <strain evidence="4">NBRC 109077</strain>
    </source>
</reference>
<dbReference type="AlphaFoldDB" id="A0A8J3T7G4"/>
<feature type="domain" description="SWIM-type" evidence="3">
    <location>
        <begin position="51"/>
        <end position="88"/>
    </location>
</feature>
<feature type="compositionally biased region" description="Polar residues" evidence="2">
    <location>
        <begin position="102"/>
        <end position="113"/>
    </location>
</feature>
<dbReference type="EMBL" id="BOOK01000031">
    <property type="protein sequence ID" value="GII02329.1"/>
    <property type="molecule type" value="Genomic_DNA"/>
</dbReference>
<keyword evidence="1" id="KW-0862">Zinc</keyword>
<comment type="caution">
    <text evidence="4">The sequence shown here is derived from an EMBL/GenBank/DDBJ whole genome shotgun (WGS) entry which is preliminary data.</text>
</comment>
<feature type="region of interest" description="Disordered" evidence="2">
    <location>
        <begin position="92"/>
        <end position="113"/>
    </location>
</feature>
<evidence type="ECO:0000256" key="2">
    <source>
        <dbReference type="SAM" id="MobiDB-lite"/>
    </source>
</evidence>
<sequence>MTRVAELIEAELARTVEAVLAEGGELERAGAVQLVRFGPAFITAEVGDGSERVELQVADGALKWYCTCAEGRRGAFCLHCVATAQSVKRRTDKNASCGVPSETASDSTVRIAS</sequence>
<protein>
    <recommendedName>
        <fullName evidence="3">SWIM-type domain-containing protein</fullName>
    </recommendedName>
</protein>
<organism evidence="4 5">
    <name type="scientific">Planobispora takensis</name>
    <dbReference type="NCBI Taxonomy" id="1367882"/>
    <lineage>
        <taxon>Bacteria</taxon>
        <taxon>Bacillati</taxon>
        <taxon>Actinomycetota</taxon>
        <taxon>Actinomycetes</taxon>
        <taxon>Streptosporangiales</taxon>
        <taxon>Streptosporangiaceae</taxon>
        <taxon>Planobispora</taxon>
    </lineage>
</organism>
<proteinExistence type="predicted"/>
<accession>A0A8J3T7G4</accession>